<evidence type="ECO:0000256" key="3">
    <source>
        <dbReference type="ARBA" id="ARBA00022741"/>
    </source>
</evidence>
<keyword evidence="2 7" id="KW-0812">Transmembrane</keyword>
<keyword evidence="3" id="KW-0547">Nucleotide-binding</keyword>
<dbReference type="Gene3D" id="3.40.50.300">
    <property type="entry name" value="P-loop containing nucleotide triphosphate hydrolases"/>
    <property type="match status" value="1"/>
</dbReference>
<feature type="transmembrane region" description="Helical" evidence="7">
    <location>
        <begin position="185"/>
        <end position="204"/>
    </location>
</feature>
<feature type="domain" description="ABC transporter" evidence="8">
    <location>
        <begin position="362"/>
        <end position="601"/>
    </location>
</feature>
<dbReference type="Pfam" id="PF00664">
    <property type="entry name" value="ABC_membrane"/>
    <property type="match status" value="1"/>
</dbReference>
<name>A0A2Z2NZ67_9GAMM</name>
<feature type="transmembrane region" description="Helical" evidence="7">
    <location>
        <begin position="81"/>
        <end position="98"/>
    </location>
</feature>
<dbReference type="AlphaFoldDB" id="A0A2Z2NZ67"/>
<sequence>MFTFFENLVDPYTEGPVGSESTTRVWPFIGAFTRPFRTIIALNIVTSFLVAAAEVGLLYYLGRIVDLLNESTPSEFWSANGLEISIVLALVVIFRPLVQILNTALIKNAIQPNIAALGRWRSYKHVLNQSVGWFENDFAGRIANRVCQMPAACGDLIFQVMDTLSFTVAYMIGASILLASSDPRLLIPLFLWFVLYIVLLRWSLKRIRPASRASSASRSRTLGFVVDSFSNIQSVKLFSHTARETEFAQGIFEDHRQTYAAETRIFTTIDAGLVLLNGFLIASVVGWALMIWSDGSATVGVVATAGALALRINSMSSWVMGSLTSFFRNLGVVSEGMESVAQPIGLLDKPDAPDLQLSEGGIKVVALSHHYGRESGGLNNVSFEIQAGEKVGLVGRSGSGKSTLVKALLRLYDPEQGQILFDDVDIGSVTQASLRAQIGMVQQENSLLHRSIKENLLYGRPGASDEQVISAAIQAEAHDFILDQCDSYGRTGYAAHVGERGVKLSGGQRQRIALARVILKDAPILILDEATSALDSEIEAQIQTTLYGMMRGKTVVAIAHRLSTIAQMDRILVLDKGCIVEQGSHQTLINQKGLYATLWQHQSGGFIDIE</sequence>
<dbReference type="Proteomes" id="UP000250079">
    <property type="component" value="Chromosome"/>
</dbReference>
<comment type="subcellular location">
    <subcellularLocation>
        <location evidence="1">Cell membrane</location>
        <topology evidence="1">Multi-pass membrane protein</topology>
    </subcellularLocation>
</comment>
<dbReference type="EMBL" id="CP018632">
    <property type="protein sequence ID" value="ASJ73087.1"/>
    <property type="molecule type" value="Genomic_DNA"/>
</dbReference>
<dbReference type="Pfam" id="PF00005">
    <property type="entry name" value="ABC_tran"/>
    <property type="match status" value="1"/>
</dbReference>
<reference evidence="10 11" key="1">
    <citation type="submission" date="2016-12" db="EMBL/GenBank/DDBJ databases">
        <authorList>
            <person name="Song W.-J."/>
            <person name="Kurnit D.M."/>
        </authorList>
    </citation>
    <scope>NUCLEOTIDE SEQUENCE [LARGE SCALE GENOMIC DNA]</scope>
    <source>
        <strain evidence="10 11">IMCC3135</strain>
    </source>
</reference>
<dbReference type="GO" id="GO:0005524">
    <property type="term" value="F:ATP binding"/>
    <property type="evidence" value="ECO:0007669"/>
    <property type="project" value="UniProtKB-KW"/>
</dbReference>
<dbReference type="InterPro" id="IPR003593">
    <property type="entry name" value="AAA+_ATPase"/>
</dbReference>
<evidence type="ECO:0000256" key="2">
    <source>
        <dbReference type="ARBA" id="ARBA00022692"/>
    </source>
</evidence>
<keyword evidence="5 7" id="KW-1133">Transmembrane helix</keyword>
<evidence type="ECO:0000259" key="8">
    <source>
        <dbReference type="PROSITE" id="PS50893"/>
    </source>
</evidence>
<feature type="transmembrane region" description="Helical" evidence="7">
    <location>
        <begin position="39"/>
        <end position="61"/>
    </location>
</feature>
<organism evidence="10 11">
    <name type="scientific">Granulosicoccus antarcticus IMCC3135</name>
    <dbReference type="NCBI Taxonomy" id="1192854"/>
    <lineage>
        <taxon>Bacteria</taxon>
        <taxon>Pseudomonadati</taxon>
        <taxon>Pseudomonadota</taxon>
        <taxon>Gammaproteobacteria</taxon>
        <taxon>Chromatiales</taxon>
        <taxon>Granulosicoccaceae</taxon>
        <taxon>Granulosicoccus</taxon>
    </lineage>
</organism>
<feature type="transmembrane region" description="Helical" evidence="7">
    <location>
        <begin position="156"/>
        <end position="179"/>
    </location>
</feature>
<dbReference type="PROSITE" id="PS00211">
    <property type="entry name" value="ABC_TRANSPORTER_1"/>
    <property type="match status" value="1"/>
</dbReference>
<evidence type="ECO:0000256" key="4">
    <source>
        <dbReference type="ARBA" id="ARBA00022840"/>
    </source>
</evidence>
<keyword evidence="10" id="KW-0378">Hydrolase</keyword>
<dbReference type="InterPro" id="IPR003439">
    <property type="entry name" value="ABC_transporter-like_ATP-bd"/>
</dbReference>
<protein>
    <submittedName>
        <fullName evidence="10">Multidrug export ATP-binding/permease protein</fullName>
        <ecNumber evidence="10">3.6.3.-</ecNumber>
    </submittedName>
</protein>
<dbReference type="FunFam" id="3.40.50.300:FF:000218">
    <property type="entry name" value="Multidrug ABC transporter ATP-binding protein"/>
    <property type="match status" value="1"/>
</dbReference>
<dbReference type="GO" id="GO:0005886">
    <property type="term" value="C:plasma membrane"/>
    <property type="evidence" value="ECO:0007669"/>
    <property type="project" value="UniProtKB-SubCell"/>
</dbReference>
<dbReference type="InterPro" id="IPR039421">
    <property type="entry name" value="Type_1_exporter"/>
</dbReference>
<accession>A0A2Z2NZ67</accession>
<evidence type="ECO:0000313" key="11">
    <source>
        <dbReference type="Proteomes" id="UP000250079"/>
    </source>
</evidence>
<dbReference type="InterPro" id="IPR017871">
    <property type="entry name" value="ABC_transporter-like_CS"/>
</dbReference>
<dbReference type="KEGG" id="gai:IMCC3135_15015"/>
<dbReference type="EC" id="3.6.3.-" evidence="10"/>
<dbReference type="InterPro" id="IPR027417">
    <property type="entry name" value="P-loop_NTPase"/>
</dbReference>
<dbReference type="Gene3D" id="1.20.1560.10">
    <property type="entry name" value="ABC transporter type 1, transmembrane domain"/>
    <property type="match status" value="1"/>
</dbReference>
<feature type="transmembrane region" description="Helical" evidence="7">
    <location>
        <begin position="265"/>
        <end position="289"/>
    </location>
</feature>
<feature type="domain" description="ABC transmembrane type-1" evidence="9">
    <location>
        <begin position="41"/>
        <end position="328"/>
    </location>
</feature>
<dbReference type="SUPFAM" id="SSF90123">
    <property type="entry name" value="ABC transporter transmembrane region"/>
    <property type="match status" value="1"/>
</dbReference>
<evidence type="ECO:0000256" key="1">
    <source>
        <dbReference type="ARBA" id="ARBA00004651"/>
    </source>
</evidence>
<dbReference type="GO" id="GO:0016887">
    <property type="term" value="F:ATP hydrolysis activity"/>
    <property type="evidence" value="ECO:0007669"/>
    <property type="project" value="InterPro"/>
</dbReference>
<dbReference type="RefSeq" id="WP_088918336.1">
    <property type="nucleotide sequence ID" value="NZ_CP018632.1"/>
</dbReference>
<keyword evidence="11" id="KW-1185">Reference proteome</keyword>
<evidence type="ECO:0000259" key="9">
    <source>
        <dbReference type="PROSITE" id="PS50929"/>
    </source>
</evidence>
<keyword evidence="4 10" id="KW-0067">ATP-binding</keyword>
<evidence type="ECO:0000313" key="10">
    <source>
        <dbReference type="EMBL" id="ASJ73087.1"/>
    </source>
</evidence>
<dbReference type="PANTHER" id="PTHR24221">
    <property type="entry name" value="ATP-BINDING CASSETTE SUB-FAMILY B"/>
    <property type="match status" value="1"/>
</dbReference>
<gene>
    <name evidence="10" type="ORF">IMCC3135_15015</name>
</gene>
<dbReference type="SUPFAM" id="SSF52540">
    <property type="entry name" value="P-loop containing nucleoside triphosphate hydrolases"/>
    <property type="match status" value="1"/>
</dbReference>
<dbReference type="SMART" id="SM00382">
    <property type="entry name" value="AAA"/>
    <property type="match status" value="1"/>
</dbReference>
<dbReference type="PROSITE" id="PS50929">
    <property type="entry name" value="ABC_TM1F"/>
    <property type="match status" value="1"/>
</dbReference>
<dbReference type="InterPro" id="IPR011527">
    <property type="entry name" value="ABC1_TM_dom"/>
</dbReference>
<keyword evidence="6 7" id="KW-0472">Membrane</keyword>
<dbReference type="PANTHER" id="PTHR24221:SF203">
    <property type="entry name" value="ATP-BINDING_PERMEASE FUSION ABC TRANSPORTER-RELATED"/>
    <property type="match status" value="1"/>
</dbReference>
<dbReference type="OrthoDB" id="9759820at2"/>
<dbReference type="PROSITE" id="PS50893">
    <property type="entry name" value="ABC_TRANSPORTER_2"/>
    <property type="match status" value="1"/>
</dbReference>
<evidence type="ECO:0000256" key="7">
    <source>
        <dbReference type="SAM" id="Phobius"/>
    </source>
</evidence>
<evidence type="ECO:0000256" key="5">
    <source>
        <dbReference type="ARBA" id="ARBA00022989"/>
    </source>
</evidence>
<dbReference type="GO" id="GO:0034040">
    <property type="term" value="F:ATPase-coupled lipid transmembrane transporter activity"/>
    <property type="evidence" value="ECO:0007669"/>
    <property type="project" value="TreeGrafter"/>
</dbReference>
<proteinExistence type="predicted"/>
<dbReference type="GO" id="GO:0140359">
    <property type="term" value="F:ABC-type transporter activity"/>
    <property type="evidence" value="ECO:0007669"/>
    <property type="project" value="InterPro"/>
</dbReference>
<dbReference type="InterPro" id="IPR036640">
    <property type="entry name" value="ABC1_TM_sf"/>
</dbReference>
<evidence type="ECO:0000256" key="6">
    <source>
        <dbReference type="ARBA" id="ARBA00023136"/>
    </source>
</evidence>